<dbReference type="SUPFAM" id="SSF50447">
    <property type="entry name" value="Translation proteins"/>
    <property type="match status" value="1"/>
</dbReference>
<dbReference type="RefSeq" id="WP_345478190.1">
    <property type="nucleotide sequence ID" value="NZ_BAABLW010000007.1"/>
</dbReference>
<organism evidence="8 9">
    <name type="scientific">Nesterenkonia rhizosphaerae</name>
    <dbReference type="NCBI Taxonomy" id="1348272"/>
    <lineage>
        <taxon>Bacteria</taxon>
        <taxon>Bacillati</taxon>
        <taxon>Actinomycetota</taxon>
        <taxon>Actinomycetes</taxon>
        <taxon>Micrococcales</taxon>
        <taxon>Micrococcaceae</taxon>
        <taxon>Nesterenkonia</taxon>
    </lineage>
</organism>
<keyword evidence="4 5" id="KW-0143">Chaperone</keyword>
<comment type="function">
    <text evidence="5">An accessory protein needed during the final step in the assembly of 30S ribosomal subunit, possibly for assembly of the head region. Essential for efficient processing of 16S rRNA. May be needed both before and after RbfA during the maturation of 16S rRNA. It has affinity for free ribosomal 30S subunits but not for 70S ribosomes.</text>
</comment>
<evidence type="ECO:0000256" key="3">
    <source>
        <dbReference type="ARBA" id="ARBA00022552"/>
    </source>
</evidence>
<name>A0ABP9G1J8_9MICC</name>
<dbReference type="PANTHER" id="PTHR33692:SF1">
    <property type="entry name" value="RIBOSOME MATURATION FACTOR RIMM"/>
    <property type="match status" value="1"/>
</dbReference>
<dbReference type="InterPro" id="IPR036976">
    <property type="entry name" value="RimM_N_sf"/>
</dbReference>
<evidence type="ECO:0000256" key="4">
    <source>
        <dbReference type="ARBA" id="ARBA00023186"/>
    </source>
</evidence>
<keyword evidence="9" id="KW-1185">Reference proteome</keyword>
<evidence type="ECO:0000256" key="1">
    <source>
        <dbReference type="ARBA" id="ARBA00022490"/>
    </source>
</evidence>
<dbReference type="Proteomes" id="UP001500368">
    <property type="component" value="Unassembled WGS sequence"/>
</dbReference>
<evidence type="ECO:0000259" key="7">
    <source>
        <dbReference type="Pfam" id="PF24986"/>
    </source>
</evidence>
<sequence length="188" mass="20480">MAHTEYDADPQPAPGTGERLRVARIGKPHGIRGEVTVQLFTDDPTQRLAPGVALIREPGKETADRGTASLTVTAQRWNKQICLLRFEEINDRDAAEALRGSFLYIEAPAEPDEDEGWYSHDLEGMTCIDASGTALGEVAELITGPAQDLLVVTTADGEEVMVPFVEEIVPEIDVEARTIRLNPPTGLF</sequence>
<keyword evidence="2 5" id="KW-0690">Ribosome biogenesis</keyword>
<dbReference type="InterPro" id="IPR002676">
    <property type="entry name" value="RimM_N"/>
</dbReference>
<proteinExistence type="inferred from homology"/>
<dbReference type="HAMAP" id="MF_00014">
    <property type="entry name" value="Ribosome_mat_RimM"/>
    <property type="match status" value="1"/>
</dbReference>
<accession>A0ABP9G1J8</accession>
<feature type="domain" description="RimM N-terminal" evidence="6">
    <location>
        <begin position="22"/>
        <end position="106"/>
    </location>
</feature>
<dbReference type="InterPro" id="IPR011961">
    <property type="entry name" value="RimM"/>
</dbReference>
<keyword evidence="3 5" id="KW-0698">rRNA processing</keyword>
<dbReference type="PANTHER" id="PTHR33692">
    <property type="entry name" value="RIBOSOME MATURATION FACTOR RIMM"/>
    <property type="match status" value="1"/>
</dbReference>
<evidence type="ECO:0000259" key="6">
    <source>
        <dbReference type="Pfam" id="PF01782"/>
    </source>
</evidence>
<dbReference type="NCBIfam" id="TIGR02273">
    <property type="entry name" value="16S_RimM"/>
    <property type="match status" value="1"/>
</dbReference>
<dbReference type="Pfam" id="PF24986">
    <property type="entry name" value="PRC_RimM"/>
    <property type="match status" value="1"/>
</dbReference>
<dbReference type="SUPFAM" id="SSF50346">
    <property type="entry name" value="PRC-barrel domain"/>
    <property type="match status" value="1"/>
</dbReference>
<dbReference type="Gene3D" id="2.30.30.240">
    <property type="entry name" value="PRC-barrel domain"/>
    <property type="match status" value="1"/>
</dbReference>
<evidence type="ECO:0000256" key="2">
    <source>
        <dbReference type="ARBA" id="ARBA00022517"/>
    </source>
</evidence>
<comment type="domain">
    <text evidence="5">The PRC barrel domain binds ribosomal protein uS19.</text>
</comment>
<evidence type="ECO:0000313" key="8">
    <source>
        <dbReference type="EMBL" id="GAA4925323.1"/>
    </source>
</evidence>
<comment type="caution">
    <text evidence="8">The sequence shown here is derived from an EMBL/GenBank/DDBJ whole genome shotgun (WGS) entry which is preliminary data.</text>
</comment>
<comment type="subcellular location">
    <subcellularLocation>
        <location evidence="5">Cytoplasm</location>
    </subcellularLocation>
</comment>
<dbReference type="InterPro" id="IPR011033">
    <property type="entry name" value="PRC_barrel-like_sf"/>
</dbReference>
<dbReference type="InterPro" id="IPR009000">
    <property type="entry name" value="Transl_B-barrel_sf"/>
</dbReference>
<comment type="subunit">
    <text evidence="5">Binds ribosomal protein uS19.</text>
</comment>
<gene>
    <name evidence="5 8" type="primary">rimM</name>
    <name evidence="8" type="ORF">GCM10025790_23440</name>
</gene>
<dbReference type="InterPro" id="IPR056792">
    <property type="entry name" value="PRC_RimM"/>
</dbReference>
<dbReference type="Pfam" id="PF01782">
    <property type="entry name" value="RimM"/>
    <property type="match status" value="1"/>
</dbReference>
<reference evidence="9" key="1">
    <citation type="journal article" date="2019" name="Int. J. Syst. Evol. Microbiol.">
        <title>The Global Catalogue of Microorganisms (GCM) 10K type strain sequencing project: providing services to taxonomists for standard genome sequencing and annotation.</title>
        <authorList>
            <consortium name="The Broad Institute Genomics Platform"/>
            <consortium name="The Broad Institute Genome Sequencing Center for Infectious Disease"/>
            <person name="Wu L."/>
            <person name="Ma J."/>
        </authorList>
    </citation>
    <scope>NUCLEOTIDE SEQUENCE [LARGE SCALE GENOMIC DNA]</scope>
    <source>
        <strain evidence="9">JCM 19129</strain>
    </source>
</reference>
<evidence type="ECO:0000256" key="5">
    <source>
        <dbReference type="HAMAP-Rule" id="MF_00014"/>
    </source>
</evidence>
<protein>
    <recommendedName>
        <fullName evidence="5">Ribosome maturation factor RimM</fullName>
    </recommendedName>
</protein>
<dbReference type="Gene3D" id="2.40.30.60">
    <property type="entry name" value="RimM"/>
    <property type="match status" value="1"/>
</dbReference>
<keyword evidence="1 5" id="KW-0963">Cytoplasm</keyword>
<evidence type="ECO:0000313" key="9">
    <source>
        <dbReference type="Proteomes" id="UP001500368"/>
    </source>
</evidence>
<dbReference type="EMBL" id="BAABLW010000007">
    <property type="protein sequence ID" value="GAA4925323.1"/>
    <property type="molecule type" value="Genomic_DNA"/>
</dbReference>
<feature type="domain" description="Ribosome maturation factor RimM PRC barrel" evidence="7">
    <location>
        <begin position="120"/>
        <end position="187"/>
    </location>
</feature>
<comment type="similarity">
    <text evidence="5">Belongs to the RimM family.</text>
</comment>